<evidence type="ECO:0000313" key="1">
    <source>
        <dbReference type="EMBL" id="CCD14784.1"/>
    </source>
</evidence>
<sequence>MVVWDSVLEMEPACFASEWWPRLTRWCGGSVRHCGTEPRLVVAVAVHPLKSPQTPRVWRAARDIGGIPSVGVVSRGTHNSHISESKLALSQISCYEALEVHSHLPHISLHM</sequence>
<reference evidence="2" key="1">
    <citation type="submission" date="2011-07" db="EMBL/GenBank/DDBJ databases">
        <title>Divergent evolution of antigenic variation in African trypanosomes.</title>
        <authorList>
            <person name="Jackson A.P."/>
            <person name="Berry A."/>
            <person name="Allison H.C."/>
            <person name="Burton P."/>
            <person name="Anderson J."/>
            <person name="Aslett M."/>
            <person name="Brown R."/>
            <person name="Corton N."/>
            <person name="Harris D."/>
            <person name="Hauser H."/>
            <person name="Gamble J."/>
            <person name="Gilderthorp R."/>
            <person name="McQuillan J."/>
            <person name="Quail M.A."/>
            <person name="Sanders M."/>
            <person name="Van Tonder A."/>
            <person name="Ginger M.L."/>
            <person name="Donelson J.E."/>
            <person name="Field M.C."/>
            <person name="Barry J.D."/>
            <person name="Berriman M."/>
            <person name="Hertz-Fowler C."/>
        </authorList>
    </citation>
    <scope>NUCLEOTIDE SEQUENCE [LARGE SCALE GENOMIC DNA]</scope>
    <source>
        <strain evidence="2">IL3000</strain>
    </source>
</reference>
<dbReference type="AlphaFoldDB" id="F9WBZ7"/>
<gene>
    <name evidence="1" type="ORF">TCIL3000_0_53700</name>
</gene>
<accession>F9WBZ7</accession>
<organism evidence="1 2">
    <name type="scientific">Trypanosoma congolense (strain IL3000)</name>
    <dbReference type="NCBI Taxonomy" id="1068625"/>
    <lineage>
        <taxon>Eukaryota</taxon>
        <taxon>Discoba</taxon>
        <taxon>Euglenozoa</taxon>
        <taxon>Kinetoplastea</taxon>
        <taxon>Metakinetoplastina</taxon>
        <taxon>Trypanosomatida</taxon>
        <taxon>Trypanosomatidae</taxon>
        <taxon>Trypanosoma</taxon>
        <taxon>Nannomonas</taxon>
    </lineage>
</organism>
<evidence type="ECO:0000313" key="2">
    <source>
        <dbReference type="Proteomes" id="UP000000702"/>
    </source>
</evidence>
<keyword evidence="2" id="KW-1185">Reference proteome</keyword>
<name>F9WBZ7_TRYCI</name>
<comment type="caution">
    <text evidence="1">The sequence shown here is derived from an EMBL/GenBank/DDBJ whole genome shotgun (WGS) entry which is preliminary data.</text>
</comment>
<reference evidence="1 2" key="2">
    <citation type="journal article" date="2012" name="Proc. Natl. Acad. Sci. U.S.A.">
        <title>Antigenic diversity is generated by distinct evolutionary mechanisms in African trypanosome species.</title>
        <authorList>
            <person name="Jackson A.P."/>
            <person name="Berry A."/>
            <person name="Aslett M."/>
            <person name="Allison H.C."/>
            <person name="Burton P."/>
            <person name="Vavrova-Anderson J."/>
            <person name="Brown R."/>
            <person name="Browne H."/>
            <person name="Corton N."/>
            <person name="Hauser H."/>
            <person name="Gamble J."/>
            <person name="Gilderthorp R."/>
            <person name="Marcello L."/>
            <person name="McQuillan J."/>
            <person name="Otto T.D."/>
            <person name="Quail M.A."/>
            <person name="Sanders M.J."/>
            <person name="van Tonder A."/>
            <person name="Ginger M.L."/>
            <person name="Field M.C."/>
            <person name="Barry J.D."/>
            <person name="Hertz-Fowler C."/>
            <person name="Berriman M."/>
        </authorList>
    </citation>
    <scope>NUCLEOTIDE SEQUENCE [LARGE SCALE GENOMIC DNA]</scope>
    <source>
        <strain evidence="1 2">IL3000</strain>
    </source>
</reference>
<dbReference type="EMBL" id="CAEQ01001646">
    <property type="protein sequence ID" value="CCD14784.1"/>
    <property type="molecule type" value="Genomic_DNA"/>
</dbReference>
<dbReference type="Proteomes" id="UP000000702">
    <property type="component" value="Unassembled WGS sequence"/>
</dbReference>
<protein>
    <submittedName>
        <fullName evidence="1">Uncharacterized protein</fullName>
    </submittedName>
</protein>
<proteinExistence type="predicted"/>